<dbReference type="PANTHER" id="PTHR42085">
    <property type="entry name" value="F-BOX DOMAIN-CONTAINING PROTEIN"/>
    <property type="match status" value="1"/>
</dbReference>
<organism evidence="1 2">
    <name type="scientific">Elasticomyces elasticus</name>
    <dbReference type="NCBI Taxonomy" id="574655"/>
    <lineage>
        <taxon>Eukaryota</taxon>
        <taxon>Fungi</taxon>
        <taxon>Dikarya</taxon>
        <taxon>Ascomycota</taxon>
        <taxon>Pezizomycotina</taxon>
        <taxon>Dothideomycetes</taxon>
        <taxon>Dothideomycetidae</taxon>
        <taxon>Mycosphaerellales</taxon>
        <taxon>Teratosphaeriaceae</taxon>
        <taxon>Elasticomyces</taxon>
    </lineage>
</organism>
<reference evidence="1" key="1">
    <citation type="submission" date="2023-08" db="EMBL/GenBank/DDBJ databases">
        <title>Black Yeasts Isolated from many extreme environments.</title>
        <authorList>
            <person name="Coleine C."/>
            <person name="Stajich J.E."/>
            <person name="Selbmann L."/>
        </authorList>
    </citation>
    <scope>NUCLEOTIDE SEQUENCE</scope>
    <source>
        <strain evidence="1">CCFEE 5810</strain>
    </source>
</reference>
<dbReference type="InterPro" id="IPR038883">
    <property type="entry name" value="AN11006-like"/>
</dbReference>
<evidence type="ECO:0000313" key="2">
    <source>
        <dbReference type="Proteomes" id="UP001310594"/>
    </source>
</evidence>
<gene>
    <name evidence="1" type="ORF">LTR97_004455</name>
</gene>
<evidence type="ECO:0000313" key="1">
    <source>
        <dbReference type="EMBL" id="KAK5701637.1"/>
    </source>
</evidence>
<dbReference type="Proteomes" id="UP001310594">
    <property type="component" value="Unassembled WGS sequence"/>
</dbReference>
<proteinExistence type="predicted"/>
<dbReference type="AlphaFoldDB" id="A0AAN8A3C0"/>
<dbReference type="EMBL" id="JAVRQU010000006">
    <property type="protein sequence ID" value="KAK5701637.1"/>
    <property type="molecule type" value="Genomic_DNA"/>
</dbReference>
<accession>A0AAN8A3C0</accession>
<name>A0AAN8A3C0_9PEZI</name>
<comment type="caution">
    <text evidence="1">The sequence shown here is derived from an EMBL/GenBank/DDBJ whole genome shotgun (WGS) entry which is preliminary data.</text>
</comment>
<dbReference type="PANTHER" id="PTHR42085:SF1">
    <property type="entry name" value="F-BOX DOMAIN-CONTAINING PROTEIN"/>
    <property type="match status" value="1"/>
</dbReference>
<protein>
    <submittedName>
        <fullName evidence="1">Uncharacterized protein</fullName>
    </submittedName>
</protein>
<sequence>MAASPSGVSRLLDLAPELRNHIYRMAVIHDQPIVVSTQGYNIPPLLSVCKQIRHEAESVFYYENAFETELFDYNIELHHKFIRHLKDLGLQKKKINASPKTISWMPHWPNMIHWLELCHRYDVDDKLNAIPNAQAAGRHPYPVTIGALFEIVDTTSSLLPWVLVKLLVLPLRAVLISIDPKWADDH</sequence>